<keyword evidence="4" id="KW-0732">Signal</keyword>
<dbReference type="PANTHER" id="PTHR46847">
    <property type="entry name" value="D-ALLOSE-BINDING PERIPLASMIC PROTEIN-RELATED"/>
    <property type="match status" value="1"/>
</dbReference>
<dbReference type="Pfam" id="PF13407">
    <property type="entry name" value="Peripla_BP_4"/>
    <property type="match status" value="1"/>
</dbReference>
<organism evidence="6">
    <name type="scientific">Vibrio chaetopteri</name>
    <dbReference type="NCBI Taxonomy" id="3016528"/>
    <lineage>
        <taxon>Bacteria</taxon>
        <taxon>Pseudomonadati</taxon>
        <taxon>Pseudomonadota</taxon>
        <taxon>Gammaproteobacteria</taxon>
        <taxon>Vibrionales</taxon>
        <taxon>Vibrionaceae</taxon>
        <taxon>Vibrio</taxon>
    </lineage>
</organism>
<dbReference type="RefSeq" id="WP_353499224.1">
    <property type="nucleotide sequence ID" value="NZ_CP115921.1"/>
</dbReference>
<dbReference type="InterPro" id="IPR028082">
    <property type="entry name" value="Peripla_BP_I"/>
</dbReference>
<comment type="subcellular location">
    <subcellularLocation>
        <location evidence="1">Cell envelope</location>
    </subcellularLocation>
</comment>
<sequence>MKKMIVLCLLFLSMDGETSEKQLVYLVSDLRIPFWEIMSRGVTSKANVYDYDVLVLSANNDAKQELENLVVAIDMKADAIIMSPTNSSAAVTLLNLAKQAQIPVVIADIGAESGDYLSYIKSNNLQGAYDLGKMLAAKMERSSSVDGTVGIIAIPQMRVNGQQRTQGFIAALDESGIDVNGLYQQVDFSYQETFDYTIEILTKNPRTRAIWLQGSNRYQAALDGIAKMGKGKEVLLICFDAEPEFLELLRTDVIVGAAMQQPFKIGERSVETVYEFWQGAKIESTQELKVLAVDKNTLDSQEEEIKRNVLGLD</sequence>
<dbReference type="EMBL" id="CP115921">
    <property type="protein sequence ID" value="XCD18068.1"/>
    <property type="molecule type" value="Genomic_DNA"/>
</dbReference>
<comment type="similarity">
    <text evidence="2">Belongs to the bacterial solute-binding protein 2 family.</text>
</comment>
<reference evidence="6" key="1">
    <citation type="submission" date="2023-01" db="EMBL/GenBank/DDBJ databases">
        <title>Vibrio sp. CB1-14 genome sequencing.</title>
        <authorList>
            <person name="Otstavnykh N."/>
            <person name="Isaeva M."/>
            <person name="Meleshko D."/>
        </authorList>
    </citation>
    <scope>NUCLEOTIDE SEQUENCE</scope>
    <source>
        <strain evidence="6">CB1-14</strain>
    </source>
</reference>
<gene>
    <name evidence="6" type="ORF">PG915_22585</name>
</gene>
<dbReference type="AlphaFoldDB" id="A0AAU8BR06"/>
<evidence type="ECO:0000256" key="1">
    <source>
        <dbReference type="ARBA" id="ARBA00004196"/>
    </source>
</evidence>
<name>A0AAU8BR06_9VIBR</name>
<dbReference type="GO" id="GO:0055085">
    <property type="term" value="P:transmembrane transport"/>
    <property type="evidence" value="ECO:0007669"/>
    <property type="project" value="UniProtKB-ARBA"/>
</dbReference>
<evidence type="ECO:0000259" key="5">
    <source>
        <dbReference type="Pfam" id="PF13407"/>
    </source>
</evidence>
<accession>A0AAU8BR06</accession>
<evidence type="ECO:0000256" key="2">
    <source>
        <dbReference type="ARBA" id="ARBA00007639"/>
    </source>
</evidence>
<dbReference type="PANTHER" id="PTHR46847:SF1">
    <property type="entry name" value="D-ALLOSE-BINDING PERIPLASMIC PROTEIN-RELATED"/>
    <property type="match status" value="1"/>
</dbReference>
<proteinExistence type="inferred from homology"/>
<dbReference type="KEGG" id="vck:PG915_22585"/>
<dbReference type="InterPro" id="IPR025997">
    <property type="entry name" value="SBP_2_dom"/>
</dbReference>
<dbReference type="Gene3D" id="3.40.50.2300">
    <property type="match status" value="2"/>
</dbReference>
<dbReference type="GO" id="GO:0030246">
    <property type="term" value="F:carbohydrate binding"/>
    <property type="evidence" value="ECO:0007669"/>
    <property type="project" value="UniProtKB-ARBA"/>
</dbReference>
<feature type="domain" description="Periplasmic binding protein" evidence="5">
    <location>
        <begin position="25"/>
        <end position="280"/>
    </location>
</feature>
<evidence type="ECO:0000256" key="4">
    <source>
        <dbReference type="ARBA" id="ARBA00022729"/>
    </source>
</evidence>
<protein>
    <recommendedName>
        <fullName evidence="3">Autoinducer 2-binding periplasmic protein LuxP</fullName>
    </recommendedName>
</protein>
<dbReference type="SUPFAM" id="SSF53822">
    <property type="entry name" value="Periplasmic binding protein-like I"/>
    <property type="match status" value="1"/>
</dbReference>
<evidence type="ECO:0000313" key="6">
    <source>
        <dbReference type="EMBL" id="XCD18068.1"/>
    </source>
</evidence>
<dbReference type="GO" id="GO:0030313">
    <property type="term" value="C:cell envelope"/>
    <property type="evidence" value="ECO:0007669"/>
    <property type="project" value="UniProtKB-SubCell"/>
</dbReference>
<evidence type="ECO:0000256" key="3">
    <source>
        <dbReference type="ARBA" id="ARBA00022181"/>
    </source>
</evidence>